<evidence type="ECO:0000256" key="1">
    <source>
        <dbReference type="SAM" id="MobiDB-lite"/>
    </source>
</evidence>
<keyword evidence="3" id="KW-1185">Reference proteome</keyword>
<evidence type="ECO:0000313" key="3">
    <source>
        <dbReference type="Proteomes" id="UP000548476"/>
    </source>
</evidence>
<dbReference type="Proteomes" id="UP000548476">
    <property type="component" value="Unassembled WGS sequence"/>
</dbReference>
<accession>A0A841F7W8</accession>
<comment type="caution">
    <text evidence="2">The sequence shown here is derived from an EMBL/GenBank/DDBJ whole genome shotgun (WGS) entry which is preliminary data.</text>
</comment>
<reference evidence="2 3" key="1">
    <citation type="submission" date="2020-08" db="EMBL/GenBank/DDBJ databases">
        <title>Genomic Encyclopedia of Type Strains, Phase IV (KMG-IV): sequencing the most valuable type-strain genomes for metagenomic binning, comparative biology and taxonomic classification.</title>
        <authorList>
            <person name="Goeker M."/>
        </authorList>
    </citation>
    <scope>NUCLEOTIDE SEQUENCE [LARGE SCALE GENOMIC DNA]</scope>
    <source>
        <strain evidence="2 3">YIM 65646</strain>
    </source>
</reference>
<feature type="region of interest" description="Disordered" evidence="1">
    <location>
        <begin position="103"/>
        <end position="126"/>
    </location>
</feature>
<dbReference type="RefSeq" id="WP_184786045.1">
    <property type="nucleotide sequence ID" value="NZ_BONT01000023.1"/>
</dbReference>
<proteinExistence type="predicted"/>
<organism evidence="2 3">
    <name type="scientific">Phytomonospora endophytica</name>
    <dbReference type="NCBI Taxonomy" id="714109"/>
    <lineage>
        <taxon>Bacteria</taxon>
        <taxon>Bacillati</taxon>
        <taxon>Actinomycetota</taxon>
        <taxon>Actinomycetes</taxon>
        <taxon>Micromonosporales</taxon>
        <taxon>Micromonosporaceae</taxon>
        <taxon>Phytomonospora</taxon>
    </lineage>
</organism>
<feature type="region of interest" description="Disordered" evidence="1">
    <location>
        <begin position="1"/>
        <end position="88"/>
    </location>
</feature>
<gene>
    <name evidence="2" type="ORF">HNR73_000988</name>
</gene>
<protein>
    <submittedName>
        <fullName evidence="2">Uncharacterized protein</fullName>
    </submittedName>
</protein>
<dbReference type="AlphaFoldDB" id="A0A841F7W8"/>
<dbReference type="EMBL" id="JACHGT010000002">
    <property type="protein sequence ID" value="MBB6033141.1"/>
    <property type="molecule type" value="Genomic_DNA"/>
</dbReference>
<name>A0A841F7W8_9ACTN</name>
<feature type="compositionally biased region" description="Basic and acidic residues" evidence="1">
    <location>
        <begin position="1"/>
        <end position="35"/>
    </location>
</feature>
<sequence length="362" mass="39092">MYEQDRRDSDMGRDLDEKATVAPRRRYEASRRSAEPELADDTPLAPAPVPDLVSPRPPRRRRYADEDPPPSSRPADMPTIPVLAPEPEVDRAQLNRIAQFFRGAETEKAKDKPKTEPVPAPRESASVWNTQATQEIRPYIPEQTGESRVNGSAQVEDDEAVLIAVRELTGVHDAELYTDPTGARRLRLDLDTAADPDAVSAKATRLLADRLGVRAQPRTTQAYHFPRPAGPGGAQTRAVVEQVQVSTSGFETTVEVGLNVEGHRAIGRATGPAVDWHVLRTTADATIDAVASLLGNRGRCVVEHASVVPAGALRVAVVVVLLLTEAGAEQLAGAAPVAGDNRQAMVHATMSALNRRLEVLLP</sequence>
<evidence type="ECO:0000313" key="2">
    <source>
        <dbReference type="EMBL" id="MBB6033141.1"/>
    </source>
</evidence>
<feature type="compositionally biased region" description="Basic and acidic residues" evidence="1">
    <location>
        <begin position="104"/>
        <end position="115"/>
    </location>
</feature>